<comment type="subcellular location">
    <subcellularLocation>
        <location evidence="1">Cell membrane</location>
        <topology evidence="1">Multi-pass membrane protein</topology>
    </subcellularLocation>
</comment>
<dbReference type="PROSITE" id="PS50850">
    <property type="entry name" value="MFS"/>
    <property type="match status" value="1"/>
</dbReference>
<evidence type="ECO:0000313" key="9">
    <source>
        <dbReference type="Proteomes" id="UP001319060"/>
    </source>
</evidence>
<feature type="transmembrane region" description="Helical" evidence="6">
    <location>
        <begin position="7"/>
        <end position="24"/>
    </location>
</feature>
<evidence type="ECO:0000313" key="8">
    <source>
        <dbReference type="EMBL" id="MBN3544732.1"/>
    </source>
</evidence>
<evidence type="ECO:0000256" key="4">
    <source>
        <dbReference type="ARBA" id="ARBA00022989"/>
    </source>
</evidence>
<dbReference type="InterPro" id="IPR011701">
    <property type="entry name" value="MFS"/>
</dbReference>
<dbReference type="PANTHER" id="PTHR11360">
    <property type="entry name" value="MONOCARBOXYLATE TRANSPORTER"/>
    <property type="match status" value="1"/>
</dbReference>
<keyword evidence="3 6" id="KW-0812">Transmembrane</keyword>
<evidence type="ECO:0000256" key="2">
    <source>
        <dbReference type="ARBA" id="ARBA00022448"/>
    </source>
</evidence>
<feature type="transmembrane region" description="Helical" evidence="6">
    <location>
        <begin position="133"/>
        <end position="154"/>
    </location>
</feature>
<reference evidence="8 9" key="1">
    <citation type="submission" date="2021-01" db="EMBL/GenBank/DDBJ databases">
        <title>Genome Sequencing of Type Strains.</title>
        <authorList>
            <person name="Lemaire J.F."/>
            <person name="Inderbitzin P."/>
            <person name="Collins S.B."/>
            <person name="Wespe N."/>
            <person name="Knight-Connoni V."/>
        </authorList>
    </citation>
    <scope>NUCLEOTIDE SEQUENCE [LARGE SCALE GENOMIC DNA]</scope>
    <source>
        <strain evidence="8 9">DSM 14730</strain>
    </source>
</reference>
<dbReference type="InterPro" id="IPR050327">
    <property type="entry name" value="Proton-linked_MCT"/>
</dbReference>
<dbReference type="EMBL" id="JAFHKS010000042">
    <property type="protein sequence ID" value="MBN3544732.1"/>
    <property type="molecule type" value="Genomic_DNA"/>
</dbReference>
<dbReference type="PANTHER" id="PTHR11360:SF290">
    <property type="entry name" value="MONOCARBOXYLATE MFS PERMEASE"/>
    <property type="match status" value="1"/>
</dbReference>
<feature type="transmembrane region" description="Helical" evidence="6">
    <location>
        <begin position="294"/>
        <end position="314"/>
    </location>
</feature>
<feature type="transmembrane region" description="Helical" evidence="6">
    <location>
        <begin position="44"/>
        <end position="69"/>
    </location>
</feature>
<proteinExistence type="predicted"/>
<feature type="domain" description="Major facilitator superfamily (MFS) profile" evidence="7">
    <location>
        <begin position="9"/>
        <end position="410"/>
    </location>
</feature>
<feature type="transmembrane region" description="Helical" evidence="6">
    <location>
        <begin position="265"/>
        <end position="287"/>
    </location>
</feature>
<evidence type="ECO:0000256" key="3">
    <source>
        <dbReference type="ARBA" id="ARBA00022692"/>
    </source>
</evidence>
<name>A0ABS2Z985_9BACL</name>
<dbReference type="InterPro" id="IPR020846">
    <property type="entry name" value="MFS_dom"/>
</dbReference>
<feature type="transmembrane region" description="Helical" evidence="6">
    <location>
        <begin position="76"/>
        <end position="94"/>
    </location>
</feature>
<evidence type="ECO:0000256" key="1">
    <source>
        <dbReference type="ARBA" id="ARBA00004651"/>
    </source>
</evidence>
<keyword evidence="2" id="KW-0813">Transport</keyword>
<feature type="transmembrane region" description="Helical" evidence="6">
    <location>
        <begin position="384"/>
        <end position="403"/>
    </location>
</feature>
<gene>
    <name evidence="8" type="ORF">JYA64_05475</name>
</gene>
<dbReference type="RefSeq" id="WP_188403599.1">
    <property type="nucleotide sequence ID" value="NZ_BMCE01000002.1"/>
</dbReference>
<dbReference type="Gene3D" id="1.20.1250.20">
    <property type="entry name" value="MFS general substrate transporter like domains"/>
    <property type="match status" value="2"/>
</dbReference>
<evidence type="ECO:0000259" key="7">
    <source>
        <dbReference type="PROSITE" id="PS50850"/>
    </source>
</evidence>
<accession>A0ABS2Z985</accession>
<feature type="transmembrane region" description="Helical" evidence="6">
    <location>
        <begin position="166"/>
        <end position="184"/>
    </location>
</feature>
<keyword evidence="4 6" id="KW-1133">Transmembrane helix</keyword>
<dbReference type="InterPro" id="IPR036259">
    <property type="entry name" value="MFS_trans_sf"/>
</dbReference>
<evidence type="ECO:0000256" key="6">
    <source>
        <dbReference type="SAM" id="Phobius"/>
    </source>
</evidence>
<feature type="transmembrane region" description="Helical" evidence="6">
    <location>
        <begin position="229"/>
        <end position="253"/>
    </location>
</feature>
<feature type="transmembrane region" description="Helical" evidence="6">
    <location>
        <begin position="100"/>
        <end position="121"/>
    </location>
</feature>
<keyword evidence="9" id="KW-1185">Reference proteome</keyword>
<evidence type="ECO:0000256" key="5">
    <source>
        <dbReference type="ARBA" id="ARBA00023136"/>
    </source>
</evidence>
<protein>
    <submittedName>
        <fullName evidence="8">MFS transporter</fullName>
    </submittedName>
</protein>
<dbReference type="CDD" id="cd17355">
    <property type="entry name" value="MFS_YcxA_like"/>
    <property type="match status" value="1"/>
</dbReference>
<dbReference type="SUPFAM" id="SSF103473">
    <property type="entry name" value="MFS general substrate transporter"/>
    <property type="match status" value="1"/>
</dbReference>
<comment type="caution">
    <text evidence="8">The sequence shown here is derived from an EMBL/GenBank/DDBJ whole genome shotgun (WGS) entry which is preliminary data.</text>
</comment>
<dbReference type="Pfam" id="PF07690">
    <property type="entry name" value="MFS_1"/>
    <property type="match status" value="1"/>
</dbReference>
<feature type="transmembrane region" description="Helical" evidence="6">
    <location>
        <begin position="352"/>
        <end position="372"/>
    </location>
</feature>
<keyword evidence="5 6" id="KW-0472">Membrane</keyword>
<feature type="transmembrane region" description="Helical" evidence="6">
    <location>
        <begin position="320"/>
        <end position="340"/>
    </location>
</feature>
<sequence length="419" mass="46246">MKRIHYGWVMVAVAFMILLTGAGIRSMPSVLMVPLETEFDWNRSVVSTSLAINLLLYGLFGPFAAALMMRFGMKRVTGTALLLLITGVFSTLWIDSPWQLNLLWGVLIGIGSGSTVVLSTLIANRWFVDKRGLVIGILTASGATGQIIFLPFLAQLVSERGWKLSIWAVSIAIAFVFFVVLFLMKNHPGDIKLAPYGSNKIIHEPLQPKLNPFTQPIRELKGASRHLDFWLLAGSFFICGFSTNGLIGTHFIPACIDHGISEVKAASMLAFIGIFDIFGTMLSGILSDRFNNRWLLFWYYGLRGISLLFLPFALDASHFYLWFFIIFYGLDWVATVPPTIKLTSDIFGKERAGILFGWIMAAHQFGAAIAAYSGGLLHDMLGSYYFSFLSAGAFCVLASLIVMKIGRTSKTSIPAGYQA</sequence>
<dbReference type="Proteomes" id="UP001319060">
    <property type="component" value="Unassembled WGS sequence"/>
</dbReference>
<organism evidence="8 9">
    <name type="scientific">Fictibacillus barbaricus</name>
    <dbReference type="NCBI Taxonomy" id="182136"/>
    <lineage>
        <taxon>Bacteria</taxon>
        <taxon>Bacillati</taxon>
        <taxon>Bacillota</taxon>
        <taxon>Bacilli</taxon>
        <taxon>Bacillales</taxon>
        <taxon>Fictibacillaceae</taxon>
        <taxon>Fictibacillus</taxon>
    </lineage>
</organism>